<evidence type="ECO:0000256" key="1">
    <source>
        <dbReference type="SAM" id="Phobius"/>
    </source>
</evidence>
<dbReference type="EMBL" id="LSRF01000044">
    <property type="protein sequence ID" value="KXP08739.1"/>
    <property type="molecule type" value="Genomic_DNA"/>
</dbReference>
<sequence>MSQLPTWATILTSGATGALVTVLVNRFVVGPRPDLRLSPSTALVDDLERITRKNEGDFTGVTWMPLGWLSLTNYGDGTAHDVRLAGMRCRPRVSIGDSGTKPYAGQAVETDQPLWSNIVAAIAPGESVNVCVVARHDPSQAKPTVTASWPRLAGRRWGGRHRVTYDFATPRQVEYGLPGQTSLGEA</sequence>
<accession>A0A138AED6</accession>
<comment type="caution">
    <text evidence="2">The sequence shown here is derived from an EMBL/GenBank/DDBJ whole genome shotgun (WGS) entry which is preliminary data.</text>
</comment>
<gene>
    <name evidence="2" type="ORF">AXK60_08675</name>
</gene>
<organism evidence="2 3">
    <name type="scientific">Tsukamurella pseudospumae</name>
    <dbReference type="NCBI Taxonomy" id="239498"/>
    <lineage>
        <taxon>Bacteria</taxon>
        <taxon>Bacillati</taxon>
        <taxon>Actinomycetota</taxon>
        <taxon>Actinomycetes</taxon>
        <taxon>Mycobacteriales</taxon>
        <taxon>Tsukamurellaceae</taxon>
        <taxon>Tsukamurella</taxon>
    </lineage>
</organism>
<keyword evidence="1" id="KW-1133">Transmembrane helix</keyword>
<keyword evidence="1" id="KW-0812">Transmembrane</keyword>
<protein>
    <submittedName>
        <fullName evidence="2">Uncharacterized protein</fullName>
    </submittedName>
</protein>
<dbReference type="AlphaFoldDB" id="A0A138AED6"/>
<feature type="transmembrane region" description="Helical" evidence="1">
    <location>
        <begin position="6"/>
        <end position="28"/>
    </location>
</feature>
<reference evidence="3" key="1">
    <citation type="submission" date="2016-02" db="EMBL/GenBank/DDBJ databases">
        <authorList>
            <person name="Wen L."/>
            <person name="He K."/>
            <person name="Yang H."/>
        </authorList>
    </citation>
    <scope>NUCLEOTIDE SEQUENCE [LARGE SCALE GENOMIC DNA]</scope>
    <source>
        <strain evidence="3">JCM 15929</strain>
    </source>
</reference>
<dbReference type="OrthoDB" id="5392628at2"/>
<dbReference type="STRING" id="239498.AXK60_08675"/>
<name>A0A138AED6_9ACTN</name>
<keyword evidence="1" id="KW-0472">Membrane</keyword>
<dbReference type="RefSeq" id="WP_068571614.1">
    <property type="nucleotide sequence ID" value="NZ_LSRF01000044.1"/>
</dbReference>
<evidence type="ECO:0000313" key="2">
    <source>
        <dbReference type="EMBL" id="KXP08739.1"/>
    </source>
</evidence>
<proteinExistence type="predicted"/>
<dbReference type="Proteomes" id="UP000070258">
    <property type="component" value="Unassembled WGS sequence"/>
</dbReference>
<evidence type="ECO:0000313" key="3">
    <source>
        <dbReference type="Proteomes" id="UP000070258"/>
    </source>
</evidence>